<evidence type="ECO:0000313" key="2">
    <source>
        <dbReference type="Proteomes" id="UP000824267"/>
    </source>
</evidence>
<evidence type="ECO:0000313" key="1">
    <source>
        <dbReference type="EMBL" id="HIW87390.1"/>
    </source>
</evidence>
<gene>
    <name evidence="1" type="ORF">IAC47_03855</name>
</gene>
<dbReference type="InterPro" id="IPR036412">
    <property type="entry name" value="HAD-like_sf"/>
</dbReference>
<dbReference type="PANTHER" id="PTHR43481:SF4">
    <property type="entry name" value="GLYCEROL-1-PHOSPHATE PHOSPHOHYDROLASE 1-RELATED"/>
    <property type="match status" value="1"/>
</dbReference>
<organism evidence="1 2">
    <name type="scientific">Candidatus Onthomorpha intestinigallinarum</name>
    <dbReference type="NCBI Taxonomy" id="2840880"/>
    <lineage>
        <taxon>Bacteria</taxon>
        <taxon>Pseudomonadati</taxon>
        <taxon>Bacteroidota</taxon>
        <taxon>Bacteroidia</taxon>
        <taxon>Bacteroidales</taxon>
        <taxon>Candidatus Onthomorpha</taxon>
    </lineage>
</organism>
<reference evidence="1" key="1">
    <citation type="journal article" date="2021" name="PeerJ">
        <title>Extensive microbial diversity within the chicken gut microbiome revealed by metagenomics and culture.</title>
        <authorList>
            <person name="Gilroy R."/>
            <person name="Ravi A."/>
            <person name="Getino M."/>
            <person name="Pursley I."/>
            <person name="Horton D.L."/>
            <person name="Alikhan N.F."/>
            <person name="Baker D."/>
            <person name="Gharbi K."/>
            <person name="Hall N."/>
            <person name="Watson M."/>
            <person name="Adriaenssens E.M."/>
            <person name="Foster-Nyarko E."/>
            <person name="Jarju S."/>
            <person name="Secka A."/>
            <person name="Antonio M."/>
            <person name="Oren A."/>
            <person name="Chaudhuri R.R."/>
            <person name="La Ragione R."/>
            <person name="Hildebrand F."/>
            <person name="Pallen M.J."/>
        </authorList>
    </citation>
    <scope>NUCLEOTIDE SEQUENCE</scope>
    <source>
        <strain evidence="1">Gambia16-930</strain>
    </source>
</reference>
<name>A0A9D1UI89_9BACT</name>
<accession>A0A9D1UI89</accession>
<dbReference type="SFLD" id="SFLDS00003">
    <property type="entry name" value="Haloacid_Dehalogenase"/>
    <property type="match status" value="1"/>
</dbReference>
<dbReference type="Pfam" id="PF13419">
    <property type="entry name" value="HAD_2"/>
    <property type="match status" value="1"/>
</dbReference>
<proteinExistence type="predicted"/>
<reference evidence="1" key="2">
    <citation type="submission" date="2021-04" db="EMBL/GenBank/DDBJ databases">
        <authorList>
            <person name="Gilroy R."/>
        </authorList>
    </citation>
    <scope>NUCLEOTIDE SEQUENCE</scope>
    <source>
        <strain evidence="1">Gambia16-930</strain>
    </source>
</reference>
<dbReference type="InterPro" id="IPR041492">
    <property type="entry name" value="HAD_2"/>
</dbReference>
<dbReference type="InterPro" id="IPR051806">
    <property type="entry name" value="HAD-like_SPP"/>
</dbReference>
<dbReference type="Proteomes" id="UP000824267">
    <property type="component" value="Unassembled WGS sequence"/>
</dbReference>
<protein>
    <submittedName>
        <fullName evidence="1">HAD family phosphatase</fullName>
    </submittedName>
</protein>
<dbReference type="Gene3D" id="1.10.150.240">
    <property type="entry name" value="Putative phosphatase, domain 2"/>
    <property type="match status" value="1"/>
</dbReference>
<dbReference type="NCBIfam" id="TIGR01509">
    <property type="entry name" value="HAD-SF-IA-v3"/>
    <property type="match status" value="1"/>
</dbReference>
<sequence length="215" mass="24480">MNIKATLFDLDGVLIDTEFYYTDFWRRQGEKYFPEINGFEFVIKGQSLKSIYDTYFKNMPDAREQIYLELIEQEKNMIYDYISGAKEFVEDCKNKMLTALVTSSSESKMNNLYRQLPSIKHLFNTIVTAEDITNSKPDAECYLLAAKRLNLKCEECIVFEDSIAGIKAGKSAGMKVVGLATTCTEKELTGKADIIIKNFSNLNINDIFSALKAKT</sequence>
<dbReference type="SFLD" id="SFLDG01129">
    <property type="entry name" value="C1.5:_HAD__Beta-PGM__Phosphata"/>
    <property type="match status" value="1"/>
</dbReference>
<dbReference type="InterPro" id="IPR006439">
    <property type="entry name" value="HAD-SF_hydro_IA"/>
</dbReference>
<dbReference type="EMBL" id="DXGG01000127">
    <property type="protein sequence ID" value="HIW87390.1"/>
    <property type="molecule type" value="Genomic_DNA"/>
</dbReference>
<dbReference type="PANTHER" id="PTHR43481">
    <property type="entry name" value="FRUCTOSE-1-PHOSPHATE PHOSPHATASE"/>
    <property type="match status" value="1"/>
</dbReference>
<dbReference type="InterPro" id="IPR023214">
    <property type="entry name" value="HAD_sf"/>
</dbReference>
<dbReference type="AlphaFoldDB" id="A0A9D1UI89"/>
<dbReference type="GO" id="GO:0050308">
    <property type="term" value="F:sugar-phosphatase activity"/>
    <property type="evidence" value="ECO:0007669"/>
    <property type="project" value="TreeGrafter"/>
</dbReference>
<dbReference type="Gene3D" id="3.40.50.1000">
    <property type="entry name" value="HAD superfamily/HAD-like"/>
    <property type="match status" value="1"/>
</dbReference>
<dbReference type="InterPro" id="IPR023198">
    <property type="entry name" value="PGP-like_dom2"/>
</dbReference>
<dbReference type="SUPFAM" id="SSF56784">
    <property type="entry name" value="HAD-like"/>
    <property type="match status" value="1"/>
</dbReference>
<dbReference type="PRINTS" id="PR00413">
    <property type="entry name" value="HADHALOGNASE"/>
</dbReference>
<comment type="caution">
    <text evidence="1">The sequence shown here is derived from an EMBL/GenBank/DDBJ whole genome shotgun (WGS) entry which is preliminary data.</text>
</comment>